<evidence type="ECO:0000256" key="5">
    <source>
        <dbReference type="ARBA" id="ARBA00022840"/>
    </source>
</evidence>
<feature type="domain" description="Carbohydrate kinase PfkB" evidence="7">
    <location>
        <begin position="11"/>
        <end position="295"/>
    </location>
</feature>
<feature type="compositionally biased region" description="Basic and acidic residues" evidence="6">
    <location>
        <begin position="336"/>
        <end position="350"/>
    </location>
</feature>
<dbReference type="EMBL" id="JBHLTG010000002">
    <property type="protein sequence ID" value="MFC0678543.1"/>
    <property type="molecule type" value="Genomic_DNA"/>
</dbReference>
<dbReference type="Proteomes" id="UP001589896">
    <property type="component" value="Unassembled WGS sequence"/>
</dbReference>
<evidence type="ECO:0000256" key="4">
    <source>
        <dbReference type="ARBA" id="ARBA00022777"/>
    </source>
</evidence>
<dbReference type="PANTHER" id="PTHR43085:SF1">
    <property type="entry name" value="PSEUDOURIDINE KINASE-RELATED"/>
    <property type="match status" value="1"/>
</dbReference>
<dbReference type="PANTHER" id="PTHR43085">
    <property type="entry name" value="HEXOKINASE FAMILY MEMBER"/>
    <property type="match status" value="1"/>
</dbReference>
<accession>A0ABV6RNH8</accession>
<organism evidence="8 9">
    <name type="scientific">Lysobacter korlensis</name>
    <dbReference type="NCBI Taxonomy" id="553636"/>
    <lineage>
        <taxon>Bacteria</taxon>
        <taxon>Pseudomonadati</taxon>
        <taxon>Pseudomonadota</taxon>
        <taxon>Gammaproteobacteria</taxon>
        <taxon>Lysobacterales</taxon>
        <taxon>Lysobacteraceae</taxon>
        <taxon>Lysobacter</taxon>
    </lineage>
</organism>
<dbReference type="InterPro" id="IPR050306">
    <property type="entry name" value="PfkB_Carbo_kinase"/>
</dbReference>
<dbReference type="PROSITE" id="PS00583">
    <property type="entry name" value="PFKB_KINASES_1"/>
    <property type="match status" value="1"/>
</dbReference>
<evidence type="ECO:0000256" key="1">
    <source>
        <dbReference type="ARBA" id="ARBA00010688"/>
    </source>
</evidence>
<dbReference type="SUPFAM" id="SSF53613">
    <property type="entry name" value="Ribokinase-like"/>
    <property type="match status" value="1"/>
</dbReference>
<evidence type="ECO:0000313" key="8">
    <source>
        <dbReference type="EMBL" id="MFC0678543.1"/>
    </source>
</evidence>
<gene>
    <name evidence="8" type="ORF">ACFFGH_11905</name>
</gene>
<evidence type="ECO:0000259" key="7">
    <source>
        <dbReference type="Pfam" id="PF00294"/>
    </source>
</evidence>
<dbReference type="Gene3D" id="3.40.1190.20">
    <property type="match status" value="1"/>
</dbReference>
<protein>
    <submittedName>
        <fullName evidence="8">PfkB family carbohydrate kinase</fullName>
    </submittedName>
</protein>
<evidence type="ECO:0000256" key="6">
    <source>
        <dbReference type="SAM" id="MobiDB-lite"/>
    </source>
</evidence>
<dbReference type="Pfam" id="PF00294">
    <property type="entry name" value="PfkB"/>
    <property type="match status" value="1"/>
</dbReference>
<keyword evidence="2" id="KW-0808">Transferase</keyword>
<evidence type="ECO:0000313" key="9">
    <source>
        <dbReference type="Proteomes" id="UP001589896"/>
    </source>
</evidence>
<dbReference type="InterPro" id="IPR029056">
    <property type="entry name" value="Ribokinase-like"/>
</dbReference>
<keyword evidence="5" id="KW-0067">ATP-binding</keyword>
<dbReference type="GO" id="GO:0016301">
    <property type="term" value="F:kinase activity"/>
    <property type="evidence" value="ECO:0007669"/>
    <property type="project" value="UniProtKB-KW"/>
</dbReference>
<name>A0ABV6RNH8_9GAMM</name>
<keyword evidence="3" id="KW-0547">Nucleotide-binding</keyword>
<proteinExistence type="inferred from homology"/>
<feature type="region of interest" description="Disordered" evidence="6">
    <location>
        <begin position="298"/>
        <end position="350"/>
    </location>
</feature>
<sequence>MSDERGAAARVVVVGDALIDELRTDAGSSEHVGGSALNVAIGMSLLGVPSTLVAMVGADDDGTRIRDTLSRHRIPLLATATPFGTGRATSTRVDGEPMYWFNAAAMHRALDFGGATGRALRLASMVVLSGFPFDDEGQVDALESALAGRNSIVLIDPNPRLGLIRDLTAFRRNVERVSARAFLVKFSDEDANLFELPPEVAVQRLLARGATNVLATHGAGGASLLRRDGAPISAPIAALPDEVVDTMGAGDSVLATVSARLAAIGAAPTEAQWAALLDEAMRVAAATCREPGALLRMPRRSSRTVTADVPPSHSHTLPVGTLPALERQPAGQQHVRRGERPPHPGHDLRA</sequence>
<dbReference type="InterPro" id="IPR002173">
    <property type="entry name" value="Carboh/pur_kinase_PfkB_CS"/>
</dbReference>
<evidence type="ECO:0000256" key="3">
    <source>
        <dbReference type="ARBA" id="ARBA00022741"/>
    </source>
</evidence>
<keyword evidence="9" id="KW-1185">Reference proteome</keyword>
<reference evidence="8 9" key="1">
    <citation type="submission" date="2024-09" db="EMBL/GenBank/DDBJ databases">
        <authorList>
            <person name="Sun Q."/>
            <person name="Mori K."/>
        </authorList>
    </citation>
    <scope>NUCLEOTIDE SEQUENCE [LARGE SCALE GENOMIC DNA]</scope>
    <source>
        <strain evidence="8 9">KCTC 23076</strain>
    </source>
</reference>
<comment type="similarity">
    <text evidence="1">Belongs to the carbohydrate kinase PfkB family.</text>
</comment>
<keyword evidence="4 8" id="KW-0418">Kinase</keyword>
<dbReference type="InterPro" id="IPR011611">
    <property type="entry name" value="PfkB_dom"/>
</dbReference>
<evidence type="ECO:0000256" key="2">
    <source>
        <dbReference type="ARBA" id="ARBA00022679"/>
    </source>
</evidence>
<dbReference type="RefSeq" id="WP_386668491.1">
    <property type="nucleotide sequence ID" value="NZ_JBHLTG010000002.1"/>
</dbReference>
<comment type="caution">
    <text evidence="8">The sequence shown here is derived from an EMBL/GenBank/DDBJ whole genome shotgun (WGS) entry which is preliminary data.</text>
</comment>